<dbReference type="Proteomes" id="UP000887540">
    <property type="component" value="Unplaced"/>
</dbReference>
<keyword evidence="2" id="KW-1185">Reference proteome</keyword>
<name>A0A914CU98_9BILA</name>
<organism evidence="2 3">
    <name type="scientific">Acrobeloides nanus</name>
    <dbReference type="NCBI Taxonomy" id="290746"/>
    <lineage>
        <taxon>Eukaryota</taxon>
        <taxon>Metazoa</taxon>
        <taxon>Ecdysozoa</taxon>
        <taxon>Nematoda</taxon>
        <taxon>Chromadorea</taxon>
        <taxon>Rhabditida</taxon>
        <taxon>Tylenchina</taxon>
        <taxon>Cephalobomorpha</taxon>
        <taxon>Cephaloboidea</taxon>
        <taxon>Cephalobidae</taxon>
        <taxon>Acrobeloides</taxon>
    </lineage>
</organism>
<evidence type="ECO:0000313" key="2">
    <source>
        <dbReference type="Proteomes" id="UP000887540"/>
    </source>
</evidence>
<evidence type="ECO:0000256" key="1">
    <source>
        <dbReference type="SAM" id="MobiDB-lite"/>
    </source>
</evidence>
<dbReference type="WBParaSite" id="ACRNAN_scaffold1475.g17749.t1">
    <property type="protein sequence ID" value="ACRNAN_scaffold1475.g17749.t1"/>
    <property type="gene ID" value="ACRNAN_scaffold1475.g17749"/>
</dbReference>
<dbReference type="AlphaFoldDB" id="A0A914CU98"/>
<sequence>MNTPEFSPTTEEGLHLESIPIIFSNPHTPEYTPGEASSHLQLALDHNMPTVSKSTTTMNICHSRMMDLQRPGPCHSTTSFWSDISERSDSPGEQDRSKSESDVDRQRLSVYREIDMYRLQDIQSLTQASTSNGLF</sequence>
<feature type="region of interest" description="Disordered" evidence="1">
    <location>
        <begin position="67"/>
        <end position="107"/>
    </location>
</feature>
<reference evidence="3" key="1">
    <citation type="submission" date="2022-11" db="UniProtKB">
        <authorList>
            <consortium name="WormBaseParasite"/>
        </authorList>
    </citation>
    <scope>IDENTIFICATION</scope>
</reference>
<accession>A0A914CU98</accession>
<feature type="compositionally biased region" description="Basic and acidic residues" evidence="1">
    <location>
        <begin position="84"/>
        <end position="107"/>
    </location>
</feature>
<proteinExistence type="predicted"/>
<evidence type="ECO:0000313" key="3">
    <source>
        <dbReference type="WBParaSite" id="ACRNAN_scaffold1475.g17749.t1"/>
    </source>
</evidence>
<protein>
    <submittedName>
        <fullName evidence="3">Uncharacterized protein</fullName>
    </submittedName>
</protein>